<evidence type="ECO:0000313" key="2">
    <source>
        <dbReference type="Proteomes" id="UP000036367"/>
    </source>
</evidence>
<dbReference type="EMBL" id="LECT01000048">
    <property type="protein sequence ID" value="KLU01981.1"/>
    <property type="molecule type" value="Genomic_DNA"/>
</dbReference>
<proteinExistence type="predicted"/>
<organism evidence="1 2">
    <name type="scientific">Rhodopirellula islandica</name>
    <dbReference type="NCBI Taxonomy" id="595434"/>
    <lineage>
        <taxon>Bacteria</taxon>
        <taxon>Pseudomonadati</taxon>
        <taxon>Planctomycetota</taxon>
        <taxon>Planctomycetia</taxon>
        <taxon>Pirellulales</taxon>
        <taxon>Pirellulaceae</taxon>
        <taxon>Rhodopirellula</taxon>
    </lineage>
</organism>
<comment type="caution">
    <text evidence="1">The sequence shown here is derived from an EMBL/GenBank/DDBJ whole genome shotgun (WGS) entry which is preliminary data.</text>
</comment>
<accession>A0A0J1B6A1</accession>
<sequence length="40" mass="4214">MDDCLIAGDETEPIIMGGSVTIGRHGTTLPNVRQGLTTRS</sequence>
<dbReference type="PATRIC" id="fig|595434.4.peg.5856"/>
<protein>
    <submittedName>
        <fullName evidence="1">Uncharacterized protein</fullName>
    </submittedName>
</protein>
<reference evidence="1" key="1">
    <citation type="submission" date="2015-05" db="EMBL/GenBank/DDBJ databases">
        <title>Permanent draft genome of Rhodopirellula islandicus K833.</title>
        <authorList>
            <person name="Kizina J."/>
            <person name="Richter M."/>
            <person name="Glockner F.O."/>
            <person name="Harder J."/>
        </authorList>
    </citation>
    <scope>NUCLEOTIDE SEQUENCE [LARGE SCALE GENOMIC DNA]</scope>
    <source>
        <strain evidence="1">K833</strain>
    </source>
</reference>
<dbReference type="STRING" id="595434.RISK_006165"/>
<evidence type="ECO:0000313" key="1">
    <source>
        <dbReference type="EMBL" id="KLU01981.1"/>
    </source>
</evidence>
<dbReference type="Proteomes" id="UP000036367">
    <property type="component" value="Unassembled WGS sequence"/>
</dbReference>
<name>A0A0J1B6A1_RHOIS</name>
<gene>
    <name evidence="1" type="ORF">RISK_006165</name>
</gene>
<dbReference type="AlphaFoldDB" id="A0A0J1B6A1"/>
<keyword evidence="2" id="KW-1185">Reference proteome</keyword>